<name>A0A2S6ISG0_9ACTN</name>
<dbReference type="SUPFAM" id="SSF55073">
    <property type="entry name" value="Nucleotide cyclase"/>
    <property type="match status" value="1"/>
</dbReference>
<dbReference type="PROSITE" id="PS50113">
    <property type="entry name" value="PAC"/>
    <property type="match status" value="1"/>
</dbReference>
<dbReference type="PROSITE" id="PS50887">
    <property type="entry name" value="GGDEF"/>
    <property type="match status" value="1"/>
</dbReference>
<proteinExistence type="predicted"/>
<dbReference type="AlphaFoldDB" id="A0A2S6ISG0"/>
<dbReference type="Gene3D" id="3.30.450.20">
    <property type="entry name" value="PAS domain"/>
    <property type="match status" value="2"/>
</dbReference>
<dbReference type="FunFam" id="3.30.70.270:FF:000001">
    <property type="entry name" value="Diguanylate cyclase domain protein"/>
    <property type="match status" value="1"/>
</dbReference>
<dbReference type="InterPro" id="IPR003018">
    <property type="entry name" value="GAF"/>
</dbReference>
<dbReference type="SUPFAM" id="SSF55781">
    <property type="entry name" value="GAF domain-like"/>
    <property type="match status" value="1"/>
</dbReference>
<comment type="caution">
    <text evidence="6">The sequence shown here is derived from an EMBL/GenBank/DDBJ whole genome shotgun (WGS) entry which is preliminary data.</text>
</comment>
<evidence type="ECO:0000259" key="4">
    <source>
        <dbReference type="PROSITE" id="PS50883"/>
    </source>
</evidence>
<evidence type="ECO:0000259" key="5">
    <source>
        <dbReference type="PROSITE" id="PS50887"/>
    </source>
</evidence>
<feature type="region of interest" description="Disordered" evidence="1">
    <location>
        <begin position="1"/>
        <end position="30"/>
    </location>
</feature>
<dbReference type="NCBIfam" id="TIGR00229">
    <property type="entry name" value="sensory_box"/>
    <property type="match status" value="2"/>
</dbReference>
<dbReference type="InterPro" id="IPR035919">
    <property type="entry name" value="EAL_sf"/>
</dbReference>
<dbReference type="SUPFAM" id="SSF141868">
    <property type="entry name" value="EAL domain-like"/>
    <property type="match status" value="1"/>
</dbReference>
<dbReference type="InterPro" id="IPR052155">
    <property type="entry name" value="Biofilm_reg_signaling"/>
</dbReference>
<dbReference type="Pfam" id="PF00990">
    <property type="entry name" value="GGDEF"/>
    <property type="match status" value="1"/>
</dbReference>
<evidence type="ECO:0000313" key="7">
    <source>
        <dbReference type="Proteomes" id="UP000239485"/>
    </source>
</evidence>
<dbReference type="InterPro" id="IPR029016">
    <property type="entry name" value="GAF-like_dom_sf"/>
</dbReference>
<evidence type="ECO:0000256" key="1">
    <source>
        <dbReference type="SAM" id="MobiDB-lite"/>
    </source>
</evidence>
<dbReference type="SMART" id="SM00091">
    <property type="entry name" value="PAS"/>
    <property type="match status" value="2"/>
</dbReference>
<evidence type="ECO:0000259" key="2">
    <source>
        <dbReference type="PROSITE" id="PS50112"/>
    </source>
</evidence>
<gene>
    <name evidence="6" type="ORF">CLV92_1048</name>
</gene>
<dbReference type="SMART" id="SM00267">
    <property type="entry name" value="GGDEF"/>
    <property type="match status" value="1"/>
</dbReference>
<dbReference type="InterPro" id="IPR043128">
    <property type="entry name" value="Rev_trsase/Diguanyl_cyclase"/>
</dbReference>
<dbReference type="InterPro" id="IPR013656">
    <property type="entry name" value="PAS_4"/>
</dbReference>
<dbReference type="PROSITE" id="PS50112">
    <property type="entry name" value="PAS"/>
    <property type="match status" value="2"/>
</dbReference>
<dbReference type="InterPro" id="IPR001633">
    <property type="entry name" value="EAL_dom"/>
</dbReference>
<dbReference type="PANTHER" id="PTHR44757">
    <property type="entry name" value="DIGUANYLATE CYCLASE DGCP"/>
    <property type="match status" value="1"/>
</dbReference>
<dbReference type="SUPFAM" id="SSF55785">
    <property type="entry name" value="PYP-like sensor domain (PAS domain)"/>
    <property type="match status" value="2"/>
</dbReference>
<dbReference type="Gene3D" id="3.30.450.40">
    <property type="match status" value="1"/>
</dbReference>
<dbReference type="InterPro" id="IPR000160">
    <property type="entry name" value="GGDEF_dom"/>
</dbReference>
<dbReference type="CDD" id="cd01949">
    <property type="entry name" value="GGDEF"/>
    <property type="match status" value="1"/>
</dbReference>
<dbReference type="InterPro" id="IPR029787">
    <property type="entry name" value="Nucleotide_cyclase"/>
</dbReference>
<feature type="domain" description="GGDEF" evidence="5">
    <location>
        <begin position="489"/>
        <end position="621"/>
    </location>
</feature>
<evidence type="ECO:0000259" key="3">
    <source>
        <dbReference type="PROSITE" id="PS50113"/>
    </source>
</evidence>
<reference evidence="6 7" key="1">
    <citation type="submission" date="2018-02" db="EMBL/GenBank/DDBJ databases">
        <title>Genomic Encyclopedia of Archaeal and Bacterial Type Strains, Phase II (KMG-II): from individual species to whole genera.</title>
        <authorList>
            <person name="Goeker M."/>
        </authorList>
    </citation>
    <scope>NUCLEOTIDE SEQUENCE [LARGE SCALE GENOMIC DNA]</scope>
    <source>
        <strain evidence="6 7">DSM 22857</strain>
    </source>
</reference>
<dbReference type="InterPro" id="IPR035965">
    <property type="entry name" value="PAS-like_dom_sf"/>
</dbReference>
<keyword evidence="7" id="KW-1185">Reference proteome</keyword>
<accession>A0A2S6ISG0</accession>
<sequence>MDPFGDPGARPVGTEGERDRNVRGENAMGRTADGLERARLEALHRYAILDTPPEPVFDDLAAIAASITGCPTALIGFVDADRQWFKSVLGFPFTQSHRSISFCDHTIRQPDVLVVEDATADDRFAANPLVTAEPRVRFYAGAPLVTPDGQRLGTICGIDYAPKVLDADSRKALARLAQQVVRELEMRRQLADLTATVTTHRRADAPEMLQAILDGSPAIVSVKDPEGRFLLINRAWQERFGFSREEALDHDDEDLFGPEAARKHRGDDLEVLGSDRIQHVQEHLPPGRTDRTYQTSRFALRNRFGEPYAVCAMAHDVTDRVHAEEAARRNSDRAEQVMAGALDGVVTFSADGAVTGLNPAAEQVFATTAEEARGREVAGQLLAPIFREDFRHALAAHLQGAAADLVGKRVELLGRRGDGEPFPVEMTVVDVRDDPGRFVAFVRDVSERRHAEERLRHLAEHDPHTGLANRATFLHLLATQADAGSVGHERGSLLLLDLDSFKHINDTFGHRAGDDCLRHVAEVLCDRVRDGDVLARLGGDEFALLLPGAGTATARAVAESLLQLLRARPLVVDGRPIRVTASVGVAPVTAGVEPEELLHAADAAMYEAKQLGRDRVAVFSDVAVAARTSALHVSSAQHLRDALAEERFTLYAQPIHDITTGRVAFQELLIRMEDDDGALVPPAAFLPAAERFDLIQKIDCWVVSQAARLLRRRTTDGSVPQLHVNLSGRSLSDLAVLECIERQLQDVDASRIVFEITETSAVTHLDMAVAFTQRLAALGCGLSLDDFGAGYASFYYLKHLPVQSVKIDGEFVQGILTDRLDRAVVRATVSLAADMGYRTIAEYVESAALLEELHDYGVDYVQGYHIGRPVAAVEGLHLVV</sequence>
<dbReference type="PROSITE" id="PS50883">
    <property type="entry name" value="EAL"/>
    <property type="match status" value="1"/>
</dbReference>
<evidence type="ECO:0000313" key="6">
    <source>
        <dbReference type="EMBL" id="PPK97193.1"/>
    </source>
</evidence>
<feature type="domain" description="EAL" evidence="4">
    <location>
        <begin position="632"/>
        <end position="880"/>
    </location>
</feature>
<dbReference type="PANTHER" id="PTHR44757:SF2">
    <property type="entry name" value="BIOFILM ARCHITECTURE MAINTENANCE PROTEIN MBAA"/>
    <property type="match status" value="1"/>
</dbReference>
<feature type="domain" description="PAC" evidence="3">
    <location>
        <begin position="408"/>
        <end position="457"/>
    </location>
</feature>
<dbReference type="Pfam" id="PF08448">
    <property type="entry name" value="PAS_4"/>
    <property type="match status" value="2"/>
</dbReference>
<dbReference type="Gene3D" id="3.20.20.450">
    <property type="entry name" value="EAL domain"/>
    <property type="match status" value="1"/>
</dbReference>
<dbReference type="CDD" id="cd00130">
    <property type="entry name" value="PAS"/>
    <property type="match status" value="2"/>
</dbReference>
<feature type="domain" description="PAS" evidence="2">
    <location>
        <begin position="330"/>
        <end position="401"/>
    </location>
</feature>
<dbReference type="SMART" id="SM00052">
    <property type="entry name" value="EAL"/>
    <property type="match status" value="1"/>
</dbReference>
<dbReference type="SMART" id="SM00065">
    <property type="entry name" value="GAF"/>
    <property type="match status" value="1"/>
</dbReference>
<dbReference type="Proteomes" id="UP000239485">
    <property type="component" value="Unassembled WGS sequence"/>
</dbReference>
<organism evidence="6 7">
    <name type="scientific">Kineococcus xinjiangensis</name>
    <dbReference type="NCBI Taxonomy" id="512762"/>
    <lineage>
        <taxon>Bacteria</taxon>
        <taxon>Bacillati</taxon>
        <taxon>Actinomycetota</taxon>
        <taxon>Actinomycetes</taxon>
        <taxon>Kineosporiales</taxon>
        <taxon>Kineosporiaceae</taxon>
        <taxon>Kineococcus</taxon>
    </lineage>
</organism>
<dbReference type="InterPro" id="IPR000014">
    <property type="entry name" value="PAS"/>
</dbReference>
<protein>
    <submittedName>
        <fullName evidence="6">PAS domain S-box-containing protein/diguanylate cyclase (GGDEF)-like protein</fullName>
    </submittedName>
</protein>
<dbReference type="NCBIfam" id="TIGR00254">
    <property type="entry name" value="GGDEF"/>
    <property type="match status" value="1"/>
</dbReference>
<dbReference type="Gene3D" id="3.30.70.270">
    <property type="match status" value="1"/>
</dbReference>
<feature type="domain" description="PAS" evidence="2">
    <location>
        <begin position="205"/>
        <end position="259"/>
    </location>
</feature>
<dbReference type="EMBL" id="PTJD01000004">
    <property type="protein sequence ID" value="PPK97193.1"/>
    <property type="molecule type" value="Genomic_DNA"/>
</dbReference>
<dbReference type="CDD" id="cd01948">
    <property type="entry name" value="EAL"/>
    <property type="match status" value="1"/>
</dbReference>
<dbReference type="InterPro" id="IPR000700">
    <property type="entry name" value="PAS-assoc_C"/>
</dbReference>
<dbReference type="Pfam" id="PF00563">
    <property type="entry name" value="EAL"/>
    <property type="match status" value="1"/>
</dbReference>